<comment type="caution">
    <text evidence="2">The sequence shown here is derived from an EMBL/GenBank/DDBJ whole genome shotgun (WGS) entry which is preliminary data.</text>
</comment>
<protein>
    <submittedName>
        <fullName evidence="2">Uncharacterized protein</fullName>
    </submittedName>
</protein>
<evidence type="ECO:0000256" key="1">
    <source>
        <dbReference type="SAM" id="Phobius"/>
    </source>
</evidence>
<keyword evidence="1" id="KW-0472">Membrane</keyword>
<sequence>MKLPLSQLFLALSRSEMTTLTWRNKGKIKQSIGVRANNNIHFITLAIPLFFLKALLYFSLTTALSSLLFSTVEFFFFGSGGEPWMGGQICVFIFYFIFFVMLFCCSSRFAQNWGMEGRRTGFNLAHGVRYLLPLE</sequence>
<keyword evidence="1" id="KW-0812">Transmembrane</keyword>
<gene>
    <name evidence="2" type="ORF">QBC36DRAFT_16264</name>
</gene>
<dbReference type="AlphaFoldDB" id="A0AAN6W6D9"/>
<dbReference type="EMBL" id="MU866213">
    <property type="protein sequence ID" value="KAK4175991.1"/>
    <property type="molecule type" value="Genomic_DNA"/>
</dbReference>
<keyword evidence="3" id="KW-1185">Reference proteome</keyword>
<evidence type="ECO:0000313" key="3">
    <source>
        <dbReference type="Proteomes" id="UP001302321"/>
    </source>
</evidence>
<organism evidence="2 3">
    <name type="scientific">Triangularia setosa</name>
    <dbReference type="NCBI Taxonomy" id="2587417"/>
    <lineage>
        <taxon>Eukaryota</taxon>
        <taxon>Fungi</taxon>
        <taxon>Dikarya</taxon>
        <taxon>Ascomycota</taxon>
        <taxon>Pezizomycotina</taxon>
        <taxon>Sordariomycetes</taxon>
        <taxon>Sordariomycetidae</taxon>
        <taxon>Sordariales</taxon>
        <taxon>Podosporaceae</taxon>
        <taxon>Triangularia</taxon>
    </lineage>
</organism>
<name>A0AAN6W6D9_9PEZI</name>
<keyword evidence="1" id="KW-1133">Transmembrane helix</keyword>
<proteinExistence type="predicted"/>
<reference evidence="2" key="1">
    <citation type="journal article" date="2023" name="Mol. Phylogenet. Evol.">
        <title>Genome-scale phylogeny and comparative genomics of the fungal order Sordariales.</title>
        <authorList>
            <person name="Hensen N."/>
            <person name="Bonometti L."/>
            <person name="Westerberg I."/>
            <person name="Brannstrom I.O."/>
            <person name="Guillou S."/>
            <person name="Cros-Aarteil S."/>
            <person name="Calhoun S."/>
            <person name="Haridas S."/>
            <person name="Kuo A."/>
            <person name="Mondo S."/>
            <person name="Pangilinan J."/>
            <person name="Riley R."/>
            <person name="LaButti K."/>
            <person name="Andreopoulos B."/>
            <person name="Lipzen A."/>
            <person name="Chen C."/>
            <person name="Yan M."/>
            <person name="Daum C."/>
            <person name="Ng V."/>
            <person name="Clum A."/>
            <person name="Steindorff A."/>
            <person name="Ohm R.A."/>
            <person name="Martin F."/>
            <person name="Silar P."/>
            <person name="Natvig D.O."/>
            <person name="Lalanne C."/>
            <person name="Gautier V."/>
            <person name="Ament-Velasquez S.L."/>
            <person name="Kruys A."/>
            <person name="Hutchinson M.I."/>
            <person name="Powell A.J."/>
            <person name="Barry K."/>
            <person name="Miller A.N."/>
            <person name="Grigoriev I.V."/>
            <person name="Debuchy R."/>
            <person name="Gladieux P."/>
            <person name="Hiltunen Thoren M."/>
            <person name="Johannesson H."/>
        </authorList>
    </citation>
    <scope>NUCLEOTIDE SEQUENCE</scope>
    <source>
        <strain evidence="2">CBS 892.96</strain>
    </source>
</reference>
<dbReference type="Proteomes" id="UP001302321">
    <property type="component" value="Unassembled WGS sequence"/>
</dbReference>
<feature type="transmembrane region" description="Helical" evidence="1">
    <location>
        <begin position="89"/>
        <end position="110"/>
    </location>
</feature>
<accession>A0AAN6W6D9</accession>
<reference evidence="2" key="2">
    <citation type="submission" date="2023-05" db="EMBL/GenBank/DDBJ databases">
        <authorList>
            <consortium name="Lawrence Berkeley National Laboratory"/>
            <person name="Steindorff A."/>
            <person name="Hensen N."/>
            <person name="Bonometti L."/>
            <person name="Westerberg I."/>
            <person name="Brannstrom I.O."/>
            <person name="Guillou S."/>
            <person name="Cros-Aarteil S."/>
            <person name="Calhoun S."/>
            <person name="Haridas S."/>
            <person name="Kuo A."/>
            <person name="Mondo S."/>
            <person name="Pangilinan J."/>
            <person name="Riley R."/>
            <person name="Labutti K."/>
            <person name="Andreopoulos B."/>
            <person name="Lipzen A."/>
            <person name="Chen C."/>
            <person name="Yanf M."/>
            <person name="Daum C."/>
            <person name="Ng V."/>
            <person name="Clum A."/>
            <person name="Ohm R."/>
            <person name="Martin F."/>
            <person name="Silar P."/>
            <person name="Natvig D."/>
            <person name="Lalanne C."/>
            <person name="Gautier V."/>
            <person name="Ament-Velasquez S.L."/>
            <person name="Kruys A."/>
            <person name="Hutchinson M.I."/>
            <person name="Powell A.J."/>
            <person name="Barry K."/>
            <person name="Miller A.N."/>
            <person name="Grigoriev I.V."/>
            <person name="Debuchy R."/>
            <person name="Gladieux P."/>
            <person name="Thoren M.H."/>
            <person name="Johannesson H."/>
        </authorList>
    </citation>
    <scope>NUCLEOTIDE SEQUENCE</scope>
    <source>
        <strain evidence="2">CBS 892.96</strain>
    </source>
</reference>
<evidence type="ECO:0000313" key="2">
    <source>
        <dbReference type="EMBL" id="KAK4175991.1"/>
    </source>
</evidence>